<feature type="domain" description="Rhodopsin" evidence="7">
    <location>
        <begin position="34"/>
        <end position="270"/>
    </location>
</feature>
<dbReference type="AlphaFoldDB" id="A0A2P7ZCY4"/>
<dbReference type="EMBL" id="NHZQ01000236">
    <property type="protein sequence ID" value="PSK46086.1"/>
    <property type="molecule type" value="Genomic_DNA"/>
</dbReference>
<organism evidence="8 9">
    <name type="scientific">Elsinoe australis</name>
    <dbReference type="NCBI Taxonomy" id="40998"/>
    <lineage>
        <taxon>Eukaryota</taxon>
        <taxon>Fungi</taxon>
        <taxon>Dikarya</taxon>
        <taxon>Ascomycota</taxon>
        <taxon>Pezizomycotina</taxon>
        <taxon>Dothideomycetes</taxon>
        <taxon>Dothideomycetidae</taxon>
        <taxon>Myriangiales</taxon>
        <taxon>Elsinoaceae</taxon>
        <taxon>Elsinoe</taxon>
    </lineage>
</organism>
<evidence type="ECO:0000256" key="1">
    <source>
        <dbReference type="ARBA" id="ARBA00004141"/>
    </source>
</evidence>
<comment type="caution">
    <text evidence="8">The sequence shown here is derived from an EMBL/GenBank/DDBJ whole genome shotgun (WGS) entry which is preliminary data.</text>
</comment>
<accession>A0A2P7ZCY4</accession>
<sequence length="358" mass="39145">MSGLPESYLREKQPANIIAGGAVLTSLATLCVIARVYTHAAVTRNFGAEDVFIIIANLFLFVLLVGFIGQSHYGLGYHVAALDTPQISGFFRWFYMAIWASAGAVTCTKFSIAFQYRRIFATPRFQITVKIMLVVITIFGLWTFLSSIFSCWPVSYFWDRSQAGGKCLPAWNIFIANSVFNIITDIMPVISPMPVIKNLHLPRRQRFALMGLFAIGGFVVVVSLLRLIIFVRTNGTADFTWENVTLGLWTETEISVGIICCSAPALKPLVIKIFPAFGSSKGTKGNSYGRSNGRTQRDTTGHGMATVVGAGDEENFANDETGIAMGRFGEKGMGINVVRTVEAEIESVGGDRSGSQRT</sequence>
<keyword evidence="2 6" id="KW-0812">Transmembrane</keyword>
<feature type="transmembrane region" description="Helical" evidence="6">
    <location>
        <begin position="133"/>
        <end position="158"/>
    </location>
</feature>
<feature type="transmembrane region" description="Helical" evidence="6">
    <location>
        <begin position="170"/>
        <end position="195"/>
    </location>
</feature>
<dbReference type="OrthoDB" id="5429740at2759"/>
<dbReference type="STRING" id="40998.A0A2P7ZCY4"/>
<proteinExistence type="inferred from homology"/>
<keyword evidence="9" id="KW-1185">Reference proteome</keyword>
<evidence type="ECO:0000313" key="9">
    <source>
        <dbReference type="Proteomes" id="UP000243723"/>
    </source>
</evidence>
<evidence type="ECO:0000256" key="2">
    <source>
        <dbReference type="ARBA" id="ARBA00022692"/>
    </source>
</evidence>
<evidence type="ECO:0000259" key="7">
    <source>
        <dbReference type="Pfam" id="PF20684"/>
    </source>
</evidence>
<reference evidence="8 9" key="1">
    <citation type="submission" date="2017-05" db="EMBL/GenBank/DDBJ databases">
        <title>Draft genome sequence of Elsinoe australis.</title>
        <authorList>
            <person name="Cheng Q."/>
        </authorList>
    </citation>
    <scope>NUCLEOTIDE SEQUENCE [LARGE SCALE GENOMIC DNA]</scope>
    <source>
        <strain evidence="8 9">NL1</strain>
    </source>
</reference>
<comment type="subcellular location">
    <subcellularLocation>
        <location evidence="1">Membrane</location>
        <topology evidence="1">Multi-pass membrane protein</topology>
    </subcellularLocation>
</comment>
<keyword evidence="3 6" id="KW-1133">Transmembrane helix</keyword>
<dbReference type="Proteomes" id="UP000243723">
    <property type="component" value="Unassembled WGS sequence"/>
</dbReference>
<dbReference type="PANTHER" id="PTHR33048">
    <property type="entry name" value="PTH11-LIKE INTEGRAL MEMBRANE PROTEIN (AFU_ORTHOLOGUE AFUA_5G11245)"/>
    <property type="match status" value="1"/>
</dbReference>
<feature type="transmembrane region" description="Helical" evidence="6">
    <location>
        <begin position="17"/>
        <end position="38"/>
    </location>
</feature>
<dbReference type="GO" id="GO:0016020">
    <property type="term" value="C:membrane"/>
    <property type="evidence" value="ECO:0007669"/>
    <property type="project" value="UniProtKB-SubCell"/>
</dbReference>
<gene>
    <name evidence="8" type="ORF">B9Z65_5054</name>
</gene>
<dbReference type="PANTHER" id="PTHR33048:SF47">
    <property type="entry name" value="INTEGRAL MEMBRANE PROTEIN-RELATED"/>
    <property type="match status" value="1"/>
</dbReference>
<name>A0A2P7ZCY4_9PEZI</name>
<protein>
    <recommendedName>
        <fullName evidence="7">Rhodopsin domain-containing protein</fullName>
    </recommendedName>
</protein>
<comment type="similarity">
    <text evidence="5">Belongs to the SAT4 family.</text>
</comment>
<feature type="transmembrane region" description="Helical" evidence="6">
    <location>
        <begin position="93"/>
        <end position="112"/>
    </location>
</feature>
<feature type="transmembrane region" description="Helical" evidence="6">
    <location>
        <begin position="207"/>
        <end position="229"/>
    </location>
</feature>
<evidence type="ECO:0000256" key="6">
    <source>
        <dbReference type="SAM" id="Phobius"/>
    </source>
</evidence>
<dbReference type="Pfam" id="PF20684">
    <property type="entry name" value="Fung_rhodopsin"/>
    <property type="match status" value="1"/>
</dbReference>
<evidence type="ECO:0000256" key="3">
    <source>
        <dbReference type="ARBA" id="ARBA00022989"/>
    </source>
</evidence>
<evidence type="ECO:0000256" key="5">
    <source>
        <dbReference type="ARBA" id="ARBA00038359"/>
    </source>
</evidence>
<dbReference type="InterPro" id="IPR052337">
    <property type="entry name" value="SAT4-like"/>
</dbReference>
<keyword evidence="4 6" id="KW-0472">Membrane</keyword>
<dbReference type="InterPro" id="IPR049326">
    <property type="entry name" value="Rhodopsin_dom_fungi"/>
</dbReference>
<evidence type="ECO:0000256" key="4">
    <source>
        <dbReference type="ARBA" id="ARBA00023136"/>
    </source>
</evidence>
<evidence type="ECO:0000313" key="8">
    <source>
        <dbReference type="EMBL" id="PSK46086.1"/>
    </source>
</evidence>
<feature type="transmembrane region" description="Helical" evidence="6">
    <location>
        <begin position="50"/>
        <end position="73"/>
    </location>
</feature>